<keyword evidence="3" id="KW-1185">Reference proteome</keyword>
<comment type="caution">
    <text evidence="2">The sequence shown here is derived from an EMBL/GenBank/DDBJ whole genome shotgun (WGS) entry which is preliminary data.</text>
</comment>
<proteinExistence type="predicted"/>
<evidence type="ECO:0000256" key="1">
    <source>
        <dbReference type="SAM" id="MobiDB-lite"/>
    </source>
</evidence>
<reference evidence="2 3" key="1">
    <citation type="journal article" date="2016" name="BMC Genomics">
        <title>Comparative genomics reveals Cyclospora cayetanensis possesses coccidia-like metabolism and invasion components but unique surface antigens.</title>
        <authorList>
            <person name="Liu S."/>
            <person name="Wang L."/>
            <person name="Zheng H."/>
            <person name="Xu Z."/>
            <person name="Roellig D.M."/>
            <person name="Li N."/>
            <person name="Frace M.A."/>
            <person name="Tang K."/>
            <person name="Arrowood M.J."/>
            <person name="Moss D.M."/>
            <person name="Zhang L."/>
            <person name="Feng Y."/>
            <person name="Xiao L."/>
        </authorList>
    </citation>
    <scope>NUCLEOTIDE SEQUENCE [LARGE SCALE GENOMIC DNA]</scope>
    <source>
        <strain evidence="2 3">CHN_HEN01</strain>
    </source>
</reference>
<dbReference type="InParanoid" id="A0A1D3D7B4"/>
<dbReference type="VEuPathDB" id="ToxoDB:cyc_01721"/>
<feature type="compositionally biased region" description="Polar residues" evidence="1">
    <location>
        <begin position="44"/>
        <end position="61"/>
    </location>
</feature>
<sequence length="143" mass="15614">MVSQQAKFNSHPAHWEADASRPEDIEEPPTPRHPMLIQSPRACASSSVSNNMHGSNTSMIASNGVDGNRKEAVTEGVAAGEEDSPWDNGIPNDSGCPYSPEALAELGISYSMLYPTLEPHDYSTRVRITFVDLWILIDGEVFL</sequence>
<evidence type="ECO:0000313" key="2">
    <source>
        <dbReference type="EMBL" id="OEH79343.1"/>
    </source>
</evidence>
<gene>
    <name evidence="2" type="ORF">cyc_01721</name>
</gene>
<dbReference type="EMBL" id="JROU02000420">
    <property type="protein sequence ID" value="OEH79343.1"/>
    <property type="molecule type" value="Genomic_DNA"/>
</dbReference>
<dbReference type="AlphaFoldDB" id="A0A1D3D7B4"/>
<evidence type="ECO:0000313" key="3">
    <source>
        <dbReference type="Proteomes" id="UP000095192"/>
    </source>
</evidence>
<feature type="region of interest" description="Disordered" evidence="1">
    <location>
        <begin position="1"/>
        <end position="95"/>
    </location>
</feature>
<organism evidence="2 3">
    <name type="scientific">Cyclospora cayetanensis</name>
    <dbReference type="NCBI Taxonomy" id="88456"/>
    <lineage>
        <taxon>Eukaryota</taxon>
        <taxon>Sar</taxon>
        <taxon>Alveolata</taxon>
        <taxon>Apicomplexa</taxon>
        <taxon>Conoidasida</taxon>
        <taxon>Coccidia</taxon>
        <taxon>Eucoccidiorida</taxon>
        <taxon>Eimeriorina</taxon>
        <taxon>Eimeriidae</taxon>
        <taxon>Cyclospora</taxon>
    </lineage>
</organism>
<name>A0A1D3D7B4_9EIME</name>
<protein>
    <submittedName>
        <fullName evidence="2">Uncharacterized protein</fullName>
    </submittedName>
</protein>
<accession>A0A1D3D7B4</accession>
<feature type="compositionally biased region" description="Basic and acidic residues" evidence="1">
    <location>
        <begin position="13"/>
        <end position="23"/>
    </location>
</feature>
<dbReference type="Proteomes" id="UP000095192">
    <property type="component" value="Unassembled WGS sequence"/>
</dbReference>